<name>A0A520KRH9_METT2</name>
<feature type="transmembrane region" description="Helical" evidence="7">
    <location>
        <begin position="209"/>
        <end position="229"/>
    </location>
</feature>
<dbReference type="NCBIfam" id="TIGR01097">
    <property type="entry name" value="PhnE"/>
    <property type="match status" value="1"/>
</dbReference>
<protein>
    <submittedName>
        <fullName evidence="9">Phosphonate ABC transporter, permease protein PhnE</fullName>
    </submittedName>
</protein>
<dbReference type="PANTHER" id="PTHR30043:SF1">
    <property type="entry name" value="ABC TRANSPORT SYSTEM PERMEASE PROTEIN P69"/>
    <property type="match status" value="1"/>
</dbReference>
<dbReference type="AlphaFoldDB" id="A0A520KRH9"/>
<dbReference type="PROSITE" id="PS50928">
    <property type="entry name" value="ABC_TM1"/>
    <property type="match status" value="1"/>
</dbReference>
<dbReference type="InterPro" id="IPR035906">
    <property type="entry name" value="MetI-like_sf"/>
</dbReference>
<evidence type="ECO:0000259" key="8">
    <source>
        <dbReference type="PROSITE" id="PS50928"/>
    </source>
</evidence>
<organism evidence="9 10">
    <name type="scientific">Methanoliparum thermophilum</name>
    <dbReference type="NCBI Taxonomy" id="2491083"/>
    <lineage>
        <taxon>Archaea</taxon>
        <taxon>Methanobacteriati</taxon>
        <taxon>Methanobacteriota</taxon>
        <taxon>Candidatus Methanoliparia</taxon>
        <taxon>Candidatus Methanoliparales</taxon>
        <taxon>Candidatus Methanoliparaceae</taxon>
        <taxon>Candidatus Methanoliparum</taxon>
    </lineage>
</organism>
<feature type="transmembrane region" description="Helical" evidence="7">
    <location>
        <begin position="75"/>
        <end position="95"/>
    </location>
</feature>
<comment type="caution">
    <text evidence="9">The sequence shown here is derived from an EMBL/GenBank/DDBJ whole genome shotgun (WGS) entry which is preliminary data.</text>
</comment>
<comment type="similarity">
    <text evidence="7">Belongs to the binding-protein-dependent transport system permease family.</text>
</comment>
<gene>
    <name evidence="9" type="primary">phnE</name>
    <name evidence="9" type="ORF">EF806_04800</name>
</gene>
<evidence type="ECO:0000256" key="1">
    <source>
        <dbReference type="ARBA" id="ARBA00004651"/>
    </source>
</evidence>
<evidence type="ECO:0000256" key="6">
    <source>
        <dbReference type="ARBA" id="ARBA00023136"/>
    </source>
</evidence>
<feature type="domain" description="ABC transmembrane type-1" evidence="8">
    <location>
        <begin position="69"/>
        <end position="252"/>
    </location>
</feature>
<keyword evidence="4 7" id="KW-0812">Transmembrane</keyword>
<proteinExistence type="inferred from homology"/>
<keyword evidence="5 7" id="KW-1133">Transmembrane helix</keyword>
<evidence type="ECO:0000256" key="3">
    <source>
        <dbReference type="ARBA" id="ARBA00022475"/>
    </source>
</evidence>
<feature type="transmembrane region" description="Helical" evidence="7">
    <location>
        <begin position="121"/>
        <end position="144"/>
    </location>
</feature>
<dbReference type="PANTHER" id="PTHR30043">
    <property type="entry name" value="PHOSPHONATES TRANSPORT SYSTEM PERMEASE PROTEIN"/>
    <property type="match status" value="1"/>
</dbReference>
<dbReference type="SUPFAM" id="SSF161098">
    <property type="entry name" value="MetI-like"/>
    <property type="match status" value="1"/>
</dbReference>
<feature type="transmembrane region" description="Helical" evidence="7">
    <location>
        <begin position="235"/>
        <end position="252"/>
    </location>
</feature>
<dbReference type="GO" id="GO:0015416">
    <property type="term" value="F:ABC-type phosphonate transporter activity"/>
    <property type="evidence" value="ECO:0007669"/>
    <property type="project" value="InterPro"/>
</dbReference>
<dbReference type="Gene3D" id="1.10.3720.10">
    <property type="entry name" value="MetI-like"/>
    <property type="match status" value="1"/>
</dbReference>
<dbReference type="Pfam" id="PF00528">
    <property type="entry name" value="BPD_transp_1"/>
    <property type="match status" value="1"/>
</dbReference>
<keyword evidence="2 7" id="KW-0813">Transport</keyword>
<evidence type="ECO:0000256" key="7">
    <source>
        <dbReference type="RuleBase" id="RU363032"/>
    </source>
</evidence>
<evidence type="ECO:0000256" key="5">
    <source>
        <dbReference type="ARBA" id="ARBA00022989"/>
    </source>
</evidence>
<keyword evidence="6 7" id="KW-0472">Membrane</keyword>
<dbReference type="EMBL" id="RXIF01000007">
    <property type="protein sequence ID" value="RZN64300.1"/>
    <property type="molecule type" value="Genomic_DNA"/>
</dbReference>
<dbReference type="GO" id="GO:0005886">
    <property type="term" value="C:plasma membrane"/>
    <property type="evidence" value="ECO:0007669"/>
    <property type="project" value="UniProtKB-SubCell"/>
</dbReference>
<sequence length="262" mass="28980">MYKVKDFLLKLSQKKAAFTLAVIAFYVWSAFGVNLSIINIIEGIPNIADFISRMIPPDFSILDKMVEPTLETIQISVWGTTLAIFFSIPLGLLAAKNITPNNFWYTLSRQILNFLRATSELIFALVFVSAVGLGPFPGVLALAFHSTGMLGKFYAEAIENVDKGVIEALEATGAHKLQIIVFGIVPQISPEFLTYSLYRWEHNLRQATVLGIVGAGGLGFELITSLRLFKYRETATILIIILVTVTIMDYVNSKIRNKVIGG</sequence>
<evidence type="ECO:0000256" key="2">
    <source>
        <dbReference type="ARBA" id="ARBA00022448"/>
    </source>
</evidence>
<dbReference type="Proteomes" id="UP000317158">
    <property type="component" value="Unassembled WGS sequence"/>
</dbReference>
<feature type="transmembrane region" description="Helical" evidence="7">
    <location>
        <begin position="20"/>
        <end position="41"/>
    </location>
</feature>
<keyword evidence="3" id="KW-1003">Cell membrane</keyword>
<evidence type="ECO:0000256" key="4">
    <source>
        <dbReference type="ARBA" id="ARBA00022692"/>
    </source>
</evidence>
<reference evidence="9 10" key="1">
    <citation type="journal article" date="2019" name="Nat. Microbiol.">
        <title>Wide diversity of methane and short-chain alkane metabolisms in uncultured archaea.</title>
        <authorList>
            <person name="Borrel G."/>
            <person name="Adam P.S."/>
            <person name="McKay L.J."/>
            <person name="Chen L.X."/>
            <person name="Sierra-Garcia I.N."/>
            <person name="Sieber C.M."/>
            <person name="Letourneur Q."/>
            <person name="Ghozlane A."/>
            <person name="Andersen G.L."/>
            <person name="Li W.J."/>
            <person name="Hallam S.J."/>
            <person name="Muyzer G."/>
            <person name="de Oliveira V.M."/>
            <person name="Inskeep W.P."/>
            <person name="Banfield J.F."/>
            <person name="Gribaldo S."/>
        </authorList>
    </citation>
    <scope>NUCLEOTIDE SEQUENCE [LARGE SCALE GENOMIC DNA]</scope>
    <source>
        <strain evidence="9">NM1a</strain>
    </source>
</reference>
<accession>A0A520KRH9</accession>
<comment type="subcellular location">
    <subcellularLocation>
        <location evidence="1 7">Cell membrane</location>
        <topology evidence="1 7">Multi-pass membrane protein</topology>
    </subcellularLocation>
</comment>
<evidence type="ECO:0000313" key="9">
    <source>
        <dbReference type="EMBL" id="RZN64300.1"/>
    </source>
</evidence>
<dbReference type="InterPro" id="IPR005769">
    <property type="entry name" value="PhnE/PtxC"/>
</dbReference>
<dbReference type="CDD" id="cd06261">
    <property type="entry name" value="TM_PBP2"/>
    <property type="match status" value="1"/>
</dbReference>
<dbReference type="InterPro" id="IPR000515">
    <property type="entry name" value="MetI-like"/>
</dbReference>
<evidence type="ECO:0000313" key="10">
    <source>
        <dbReference type="Proteomes" id="UP000317158"/>
    </source>
</evidence>